<dbReference type="InterPro" id="IPR050091">
    <property type="entry name" value="PKS_NRPS_Biosynth_Enz"/>
</dbReference>
<keyword evidence="2" id="KW-0597">Phosphoprotein</keyword>
<dbReference type="InterPro" id="IPR057326">
    <property type="entry name" value="KR_dom"/>
</dbReference>
<reference evidence="6 7" key="1">
    <citation type="submission" date="2024-04" db="EMBL/GenBank/DDBJ databases">
        <title>WGS of bacteria from Torrens River.</title>
        <authorList>
            <person name="Wyrsch E.R."/>
            <person name="Drigo B."/>
        </authorList>
    </citation>
    <scope>NUCLEOTIDE SEQUENCE [LARGE SCALE GENOMIC DNA]</scope>
    <source>
        <strain evidence="6 7">TWI391</strain>
    </source>
</reference>
<dbReference type="InterPro" id="IPR001227">
    <property type="entry name" value="Ac_transferase_dom_sf"/>
</dbReference>
<evidence type="ECO:0000313" key="7">
    <source>
        <dbReference type="Proteomes" id="UP001409291"/>
    </source>
</evidence>
<dbReference type="SUPFAM" id="SSF53901">
    <property type="entry name" value="Thiolase-like"/>
    <property type="match status" value="1"/>
</dbReference>
<dbReference type="Pfam" id="PF08659">
    <property type="entry name" value="KR"/>
    <property type="match status" value="1"/>
</dbReference>
<dbReference type="Gene3D" id="3.40.50.720">
    <property type="entry name" value="NAD(P)-binding Rossmann-like Domain"/>
    <property type="match status" value="1"/>
</dbReference>
<dbReference type="Gene3D" id="3.40.47.10">
    <property type="match status" value="1"/>
</dbReference>
<dbReference type="InterPro" id="IPR049490">
    <property type="entry name" value="C883_1060-like_KR_N"/>
</dbReference>
<name>A0ABV0BX27_9SPHI</name>
<dbReference type="Pfam" id="PF21394">
    <property type="entry name" value="Beta-ketacyl_N"/>
    <property type="match status" value="1"/>
</dbReference>
<dbReference type="Gene3D" id="3.40.366.10">
    <property type="entry name" value="Malonyl-Coenzyme A Acyl Carrier Protein, domain 2"/>
    <property type="match status" value="1"/>
</dbReference>
<dbReference type="Pfam" id="PF02801">
    <property type="entry name" value="Ketoacyl-synt_C"/>
    <property type="match status" value="1"/>
</dbReference>
<dbReference type="InterPro" id="IPR006162">
    <property type="entry name" value="Ppantetheine_attach_site"/>
</dbReference>
<dbReference type="InterPro" id="IPR018201">
    <property type="entry name" value="Ketoacyl_synth_AS"/>
</dbReference>
<accession>A0ABV0BX27</accession>
<evidence type="ECO:0000313" key="6">
    <source>
        <dbReference type="EMBL" id="MEN5378518.1"/>
    </source>
</evidence>
<dbReference type="Pfam" id="PF00550">
    <property type="entry name" value="PP-binding"/>
    <property type="match status" value="1"/>
</dbReference>
<dbReference type="SUPFAM" id="SSF47336">
    <property type="entry name" value="ACP-like"/>
    <property type="match status" value="1"/>
</dbReference>
<dbReference type="SMART" id="SM00827">
    <property type="entry name" value="PKS_AT"/>
    <property type="match status" value="1"/>
</dbReference>
<dbReference type="EMBL" id="JBDJNQ010000007">
    <property type="protein sequence ID" value="MEN5378518.1"/>
    <property type="molecule type" value="Genomic_DNA"/>
</dbReference>
<dbReference type="PANTHER" id="PTHR43775">
    <property type="entry name" value="FATTY ACID SYNTHASE"/>
    <property type="match status" value="1"/>
</dbReference>
<evidence type="ECO:0000259" key="5">
    <source>
        <dbReference type="PROSITE" id="PS52004"/>
    </source>
</evidence>
<dbReference type="PROSITE" id="PS52004">
    <property type="entry name" value="KS3_2"/>
    <property type="match status" value="1"/>
</dbReference>
<dbReference type="Gene3D" id="1.10.1200.10">
    <property type="entry name" value="ACP-like"/>
    <property type="match status" value="1"/>
</dbReference>
<comment type="caution">
    <text evidence="6">The sequence shown here is derived from an EMBL/GenBank/DDBJ whole genome shotgun (WGS) entry which is preliminary data.</text>
</comment>
<dbReference type="InterPro" id="IPR020841">
    <property type="entry name" value="PKS_Beta-ketoAc_synthase_dom"/>
</dbReference>
<dbReference type="Gene3D" id="3.30.70.3290">
    <property type="match status" value="1"/>
</dbReference>
<sequence>MQNQSTKKDIAVIGLAGKFPKSLNIEEYWNNLIAGKEMSTFFSKETSKEGVSSEKNTEGRNHIAVSSEIAGAESFDYSFFGYTSAEAALMDPQIRLFHEYAWLALEDAGYNPYTYKEKIGLYAAANDNINWRAFALNSNTNKVNPFYLNQISDKNYIASLVAYKLNLRGPVLYIDTACSSSLVTIHLACRALLLKECSIALAGGVRINTSKEEGYFYQDGMIFSKDGHCKPFDSDSSGTISGEGIGIVVLKRFEDAIKDGDRIYAVIKSSAVNNDGNDKIGFSAPSVNGQANCIISAHKMAGIDSRSITYVETHGTGTALGDPIEVEALNTAFNKSQEKKCAIGSVKSNMGHLSAAAGIAGFIKVVLSLKNKIIPPLLHFDKPNPEINFSNGPFYVNTSPVKWQNINNFPLRAGVSSFGIGGTNSHIVLEEFVEESAHLSNRKYQILRVSAKSEKSLIEYQKQIQTYLNEDHEFLLCNISFTLHEKRADFPHRSFACLSDANIDEFSFSKTQTVTDFEFKNIAFMFPGGGTQYVNMAREIYETETHFRNTIDKGLFYLGTINDKNYRDILFSLDSKGDINKIENLQPLLFLVEYAIADLFMHWGIRPKYLIGHSLGEYTAACISGIFSFEDALKIVTKRGRLMAQSAKGGMLSISSRIENFHKDFFLDVDIAAINSQESFVVSGAEHKIDELETLLTSLDISFHRIVISTASHSRLMDEILDEFQGVFQGTNFSKPVIPIISNQTGKPLTDEQACSSIYWKEHLRKTVNFNEGISFLLNEKCNIFIEMGPGKSLMSLVGSHLESFNDVIIINTIRHALEKVDDSKVLSNTLGILWMNGIDVNDNYYEYEKYNQISIPSYVFNKTSLPYKVDPVKSLFQKNENKISEDVSQWVYQQTWKQRKNQIFEENECFNSTIVFVNESHFSRSLIKRISSNSNKVITVFNSKKYYKESSNVYFIDGTNLEDFKLVLSNVQSELGECVNVLYLLGTENEFDDKNYLSKVVIEEELDQGYFSVLNLVRALNELTLNKVYLNVIVSNLFLVKDKEFVRYGLSPIVAALKVISKEYSFIHCNLIEYCAQEFCQEGDQLMDLVIKEINKRHKNETISIRYKQIWEPSYERVFPTNKRIDEIRSFKTKGTYLITGGRGGIAQFFTEYLSVNYNANIILIVRDNAEKMVAEGDFVQGSNVYYLNADVSADSFASRLSSFLTAEKLKVDGVIHAAGIADFYGLISDRSNSNCSEIFKAKIFGTINLFKTFSNSQLDFFIFCSSNSSLFAPFGQVGYVAANTFQNFFALMKDSKIPLISLLWDSWKEVGMAVNARNRKSINQETKEYLDNIGMLNKDGAVILEAAVRYPLQNFIISMKDFDEWIKHSDELTLDNIVQEVKKLNVNINQERPVLSVNYLEPSSLIEKKLCLIWEEFFGIQRIGVNDDFFEIGGDSLKALTLSHIIRKELNVSVSIKDIFMKGNIRFLAKEIELILSIASVSDGNVGNKNYKTIKI</sequence>
<dbReference type="Pfam" id="PF16197">
    <property type="entry name" value="KAsynt_C_assoc"/>
    <property type="match status" value="1"/>
</dbReference>
<dbReference type="Pfam" id="PF00109">
    <property type="entry name" value="ketoacyl-synt"/>
    <property type="match status" value="1"/>
</dbReference>
<dbReference type="PANTHER" id="PTHR43775:SF51">
    <property type="entry name" value="INACTIVE PHENOLPHTHIOCEROL SYNTHESIS POLYKETIDE SYNTHASE TYPE I PKS1-RELATED"/>
    <property type="match status" value="1"/>
</dbReference>
<organism evidence="6 7">
    <name type="scientific">Sphingobacterium kitahiroshimense</name>
    <dbReference type="NCBI Taxonomy" id="470446"/>
    <lineage>
        <taxon>Bacteria</taxon>
        <taxon>Pseudomonadati</taxon>
        <taxon>Bacteroidota</taxon>
        <taxon>Sphingobacteriia</taxon>
        <taxon>Sphingobacteriales</taxon>
        <taxon>Sphingobacteriaceae</taxon>
        <taxon>Sphingobacterium</taxon>
    </lineage>
</organism>
<dbReference type="PROSITE" id="PS00606">
    <property type="entry name" value="KS3_1"/>
    <property type="match status" value="1"/>
</dbReference>
<keyword evidence="7" id="KW-1185">Reference proteome</keyword>
<keyword evidence="1" id="KW-0596">Phosphopantetheine</keyword>
<proteinExistence type="predicted"/>
<evidence type="ECO:0000259" key="4">
    <source>
        <dbReference type="PROSITE" id="PS50075"/>
    </source>
</evidence>
<gene>
    <name evidence="6" type="ORF">ABE541_14740</name>
</gene>
<protein>
    <submittedName>
        <fullName evidence="6">SDR family NAD(P)-dependent oxidoreductase</fullName>
    </submittedName>
</protein>
<feature type="domain" description="Ketosynthase family 3 (KS3)" evidence="5">
    <location>
        <begin position="7"/>
        <end position="431"/>
    </location>
</feature>
<evidence type="ECO:0000256" key="1">
    <source>
        <dbReference type="ARBA" id="ARBA00022450"/>
    </source>
</evidence>
<dbReference type="InterPro" id="IPR016035">
    <property type="entry name" value="Acyl_Trfase/lysoPLipase"/>
</dbReference>
<dbReference type="InterPro" id="IPR013968">
    <property type="entry name" value="PKS_KR"/>
</dbReference>
<dbReference type="Proteomes" id="UP001409291">
    <property type="component" value="Unassembled WGS sequence"/>
</dbReference>
<dbReference type="InterPro" id="IPR036291">
    <property type="entry name" value="NAD(P)-bd_dom_sf"/>
</dbReference>
<dbReference type="SUPFAM" id="SSF51735">
    <property type="entry name" value="NAD(P)-binding Rossmann-fold domains"/>
    <property type="match status" value="1"/>
</dbReference>
<dbReference type="InterPro" id="IPR016036">
    <property type="entry name" value="Malonyl_transacylase_ACP-bd"/>
</dbReference>
<dbReference type="InterPro" id="IPR014043">
    <property type="entry name" value="Acyl_transferase_dom"/>
</dbReference>
<dbReference type="InterPro" id="IPR016039">
    <property type="entry name" value="Thiolase-like"/>
</dbReference>
<dbReference type="PROSITE" id="PS50075">
    <property type="entry name" value="CARRIER"/>
    <property type="match status" value="1"/>
</dbReference>
<feature type="domain" description="Carrier" evidence="4">
    <location>
        <begin position="1403"/>
        <end position="1478"/>
    </location>
</feature>
<dbReference type="SUPFAM" id="SSF55048">
    <property type="entry name" value="Probable ACP-binding domain of malonyl-CoA ACP transacylase"/>
    <property type="match status" value="1"/>
</dbReference>
<dbReference type="Pfam" id="PF00698">
    <property type="entry name" value="Acyl_transf_1"/>
    <property type="match status" value="1"/>
</dbReference>
<dbReference type="SUPFAM" id="SSF52151">
    <property type="entry name" value="FabD/lysophospholipase-like"/>
    <property type="match status" value="1"/>
</dbReference>
<dbReference type="SMART" id="SM00822">
    <property type="entry name" value="PKS_KR"/>
    <property type="match status" value="1"/>
</dbReference>
<dbReference type="PROSITE" id="PS00012">
    <property type="entry name" value="PHOSPHOPANTETHEINE"/>
    <property type="match status" value="1"/>
</dbReference>
<dbReference type="InterPro" id="IPR014031">
    <property type="entry name" value="Ketoacyl_synth_C"/>
</dbReference>
<dbReference type="InterPro" id="IPR009081">
    <property type="entry name" value="PP-bd_ACP"/>
</dbReference>
<dbReference type="SMART" id="SM00825">
    <property type="entry name" value="PKS_KS"/>
    <property type="match status" value="1"/>
</dbReference>
<dbReference type="RefSeq" id="WP_346581584.1">
    <property type="nucleotide sequence ID" value="NZ_JBDJNQ010000007.1"/>
</dbReference>
<dbReference type="InterPro" id="IPR032821">
    <property type="entry name" value="PKS_assoc"/>
</dbReference>
<dbReference type="InterPro" id="IPR014030">
    <property type="entry name" value="Ketoacyl_synth_N"/>
</dbReference>
<dbReference type="InterPro" id="IPR036736">
    <property type="entry name" value="ACP-like_sf"/>
</dbReference>
<dbReference type="Gene3D" id="3.30.70.250">
    <property type="entry name" value="Malonyl-CoA ACP transacylase, ACP-binding"/>
    <property type="match status" value="1"/>
</dbReference>
<dbReference type="CDD" id="cd00833">
    <property type="entry name" value="PKS"/>
    <property type="match status" value="1"/>
</dbReference>
<evidence type="ECO:0000256" key="2">
    <source>
        <dbReference type="ARBA" id="ARBA00022553"/>
    </source>
</evidence>
<evidence type="ECO:0000256" key="3">
    <source>
        <dbReference type="ARBA" id="ARBA00022679"/>
    </source>
</evidence>
<keyword evidence="3" id="KW-0808">Transferase</keyword>